<dbReference type="InParanoid" id="L2GLX9"/>
<dbReference type="Proteomes" id="UP000011082">
    <property type="component" value="Unassembled WGS sequence"/>
</dbReference>
<evidence type="ECO:0000259" key="3">
    <source>
        <dbReference type="PROSITE" id="PS51719"/>
    </source>
</evidence>
<dbReference type="VEuPathDB" id="MicrosporidiaDB:VICG_01082"/>
<dbReference type="FunCoup" id="L2GLX9">
    <property type="interactions" value="5"/>
</dbReference>
<dbReference type="HOGENOM" id="CLU_017718_7_0_1"/>
<evidence type="ECO:0000313" key="5">
    <source>
        <dbReference type="Proteomes" id="UP000011082"/>
    </source>
</evidence>
<dbReference type="GeneID" id="19881793"/>
<dbReference type="Gene3D" id="3.40.50.300">
    <property type="entry name" value="P-loop containing nucleotide triphosphate hydrolases"/>
    <property type="match status" value="1"/>
</dbReference>
<keyword evidence="2" id="KW-0342">GTP-binding</keyword>
<evidence type="ECO:0000313" key="4">
    <source>
        <dbReference type="EMBL" id="ELA41898.1"/>
    </source>
</evidence>
<dbReference type="AlphaFoldDB" id="L2GLX9"/>
<sequence>MITRRHNTKFSLMICGAKGSGKSAFFNSLVNKDIVKQSESKDIDIYILNLDCDGEIQKITFIDTPGFGDSMNDEALQDSIVDYIKDQFDSFIEEETKIRRNAKFEDTRVHCLVYLIPGTGHGLKERDIAFLRKVSGLVNIVPVISKAEGMTDSELVEVKSLINDQLQYYKIRVFDFENGSLLPSPIIEQGLNSVIPFACVFPENVGEDLRIRDHPHRTVEIDNPSHSDYPNLRNVLLSSHTEAFIEVTDTDLYEKYRSDALENILQE</sequence>
<dbReference type="SUPFAM" id="SSF52540">
    <property type="entry name" value="P-loop containing nucleoside triphosphate hydrolases"/>
    <property type="match status" value="1"/>
</dbReference>
<dbReference type="PANTHER" id="PTHR18884">
    <property type="entry name" value="SEPTIN"/>
    <property type="match status" value="1"/>
</dbReference>
<keyword evidence="1" id="KW-0547">Nucleotide-binding</keyword>
<dbReference type="OMA" id="NNGIHIY"/>
<dbReference type="InterPro" id="IPR030379">
    <property type="entry name" value="G_SEPTIN_dom"/>
</dbReference>
<feature type="domain" description="Septin-type G" evidence="3">
    <location>
        <begin position="6"/>
        <end position="263"/>
    </location>
</feature>
<dbReference type="EMBL" id="JH370137">
    <property type="protein sequence ID" value="ELA41898.1"/>
    <property type="molecule type" value="Genomic_DNA"/>
</dbReference>
<protein>
    <recommendedName>
        <fullName evidence="3">Septin-type G domain-containing protein</fullName>
    </recommendedName>
</protein>
<keyword evidence="5" id="KW-1185">Reference proteome</keyword>
<dbReference type="Pfam" id="PF00735">
    <property type="entry name" value="Septin"/>
    <property type="match status" value="1"/>
</dbReference>
<dbReference type="STRING" id="993615.L2GLX9"/>
<name>L2GLX9_VITCO</name>
<evidence type="ECO:0000256" key="1">
    <source>
        <dbReference type="ARBA" id="ARBA00022741"/>
    </source>
</evidence>
<dbReference type="InterPro" id="IPR016491">
    <property type="entry name" value="Septin"/>
</dbReference>
<dbReference type="GO" id="GO:0032156">
    <property type="term" value="C:septin cytoskeleton"/>
    <property type="evidence" value="ECO:0007669"/>
    <property type="project" value="UniProtKB-ARBA"/>
</dbReference>
<dbReference type="GO" id="GO:0005938">
    <property type="term" value="C:cell cortex"/>
    <property type="evidence" value="ECO:0007669"/>
    <property type="project" value="UniProtKB-ARBA"/>
</dbReference>
<dbReference type="InterPro" id="IPR027417">
    <property type="entry name" value="P-loop_NTPase"/>
</dbReference>
<accession>L2GLX9</accession>
<dbReference type="OrthoDB" id="416553at2759"/>
<organism evidence="4 5">
    <name type="scientific">Vittaforma corneae (strain ATCC 50505)</name>
    <name type="common">Microsporidian parasite</name>
    <name type="synonym">Nosema corneum</name>
    <dbReference type="NCBI Taxonomy" id="993615"/>
    <lineage>
        <taxon>Eukaryota</taxon>
        <taxon>Fungi</taxon>
        <taxon>Fungi incertae sedis</taxon>
        <taxon>Microsporidia</taxon>
        <taxon>Nosematidae</taxon>
        <taxon>Vittaforma</taxon>
    </lineage>
</organism>
<proteinExistence type="predicted"/>
<reference evidence="5" key="1">
    <citation type="submission" date="2011-05" db="EMBL/GenBank/DDBJ databases">
        <title>The genome sequence of Vittaforma corneae strain ATCC 50505.</title>
        <authorList>
            <consortium name="The Broad Institute Genome Sequencing Platform"/>
            <person name="Cuomo C."/>
            <person name="Didier E."/>
            <person name="Bowers L."/>
            <person name="Young S.K."/>
            <person name="Zeng Q."/>
            <person name="Gargeya S."/>
            <person name="Fitzgerald M."/>
            <person name="Haas B."/>
            <person name="Abouelleil A."/>
            <person name="Alvarado L."/>
            <person name="Arachchi H.M."/>
            <person name="Berlin A."/>
            <person name="Chapman S.B."/>
            <person name="Gearin G."/>
            <person name="Goldberg J."/>
            <person name="Griggs A."/>
            <person name="Gujja S."/>
            <person name="Hansen M."/>
            <person name="Heiman D."/>
            <person name="Howarth C."/>
            <person name="Larimer J."/>
            <person name="Lui A."/>
            <person name="MacDonald P.J.P."/>
            <person name="McCowen C."/>
            <person name="Montmayeur A."/>
            <person name="Murphy C."/>
            <person name="Neiman D."/>
            <person name="Pearson M."/>
            <person name="Priest M."/>
            <person name="Roberts A."/>
            <person name="Saif S."/>
            <person name="Shea T."/>
            <person name="Sisk P."/>
            <person name="Stolte C."/>
            <person name="Sykes S."/>
            <person name="Wortman J."/>
            <person name="Nusbaum C."/>
            <person name="Birren B."/>
        </authorList>
    </citation>
    <scope>NUCLEOTIDE SEQUENCE [LARGE SCALE GENOMIC DNA]</scope>
    <source>
        <strain evidence="5">ATCC 50505</strain>
    </source>
</reference>
<evidence type="ECO:0000256" key="2">
    <source>
        <dbReference type="ARBA" id="ARBA00023134"/>
    </source>
</evidence>
<dbReference type="RefSeq" id="XP_007604528.1">
    <property type="nucleotide sequence ID" value="XM_007604466.1"/>
</dbReference>
<dbReference type="PROSITE" id="PS51719">
    <property type="entry name" value="G_SEPTIN"/>
    <property type="match status" value="1"/>
</dbReference>
<dbReference type="GO" id="GO:0005525">
    <property type="term" value="F:GTP binding"/>
    <property type="evidence" value="ECO:0007669"/>
    <property type="project" value="UniProtKB-KW"/>
</dbReference>
<gene>
    <name evidence="4" type="ORF">VICG_01082</name>
</gene>
<dbReference type="PIRSF" id="PIRSF006698">
    <property type="entry name" value="Septin"/>
    <property type="match status" value="1"/>
</dbReference>